<evidence type="ECO:0000256" key="2">
    <source>
        <dbReference type="ARBA" id="ARBA00022723"/>
    </source>
</evidence>
<comment type="caution">
    <text evidence="8">The sequence shown here is derived from an EMBL/GenBank/DDBJ whole genome shotgun (WGS) entry which is preliminary data.</text>
</comment>
<comment type="similarity">
    <text evidence="1 5">Belongs to the PP2C family.</text>
</comment>
<protein>
    <submittedName>
        <fullName evidence="8">PP2C-domain-containing protein</fullName>
    </submittedName>
</protein>
<dbReference type="InterPro" id="IPR001932">
    <property type="entry name" value="PPM-type_phosphatase-like_dom"/>
</dbReference>
<dbReference type="SMART" id="SM00332">
    <property type="entry name" value="PP2Cc"/>
    <property type="match status" value="1"/>
</dbReference>
<dbReference type="PROSITE" id="PS51746">
    <property type="entry name" value="PPM_2"/>
    <property type="match status" value="1"/>
</dbReference>
<keyword evidence="4 5" id="KW-0904">Protein phosphatase</keyword>
<dbReference type="Gene3D" id="3.60.40.10">
    <property type="entry name" value="PPM-type phosphatase domain"/>
    <property type="match status" value="1"/>
</dbReference>
<accession>A0A1Y1XAZ9</accession>
<evidence type="ECO:0000256" key="4">
    <source>
        <dbReference type="ARBA" id="ARBA00022912"/>
    </source>
</evidence>
<keyword evidence="3 5" id="KW-0378">Hydrolase</keyword>
<dbReference type="GO" id="GO:0046872">
    <property type="term" value="F:metal ion binding"/>
    <property type="evidence" value="ECO:0007669"/>
    <property type="project" value="UniProtKB-KW"/>
</dbReference>
<evidence type="ECO:0000256" key="1">
    <source>
        <dbReference type="ARBA" id="ARBA00006702"/>
    </source>
</evidence>
<keyword evidence="9" id="KW-1185">Reference proteome</keyword>
<dbReference type="InParanoid" id="A0A1Y1XAZ9"/>
<sequence>MSDLSDSNPALLEANQVRHRTPSPKPSRLDLGASSSEDVSEASAQDTSYPVSMDSATPPLPGTFKVGVSHDRNRRFRRTMEDAHAYIHDFGGVEGQGYFAIFDGHAGKKAAEWCGEHLHEIFLDTMKANPSAPIPEIFHKTFLETDKQLESNENHSGCTAITTFLRVDQQPSDADEKSQSPTRILCAANVGDARAVLCRNGKAIRLSYDHKGSDPQEVKRIVSAGGFIINNRVNGVIAVTRSLGDGTMKEFIVGSPYTTETTLSSQDPFFILACDGLWDVCSDQEAVDLVADIEDPQEASDKLLDYALRNFSTDNLSVMVVRLYH</sequence>
<dbReference type="AlphaFoldDB" id="A0A1Y1XAZ9"/>
<proteinExistence type="inferred from homology"/>
<dbReference type="STRING" id="1314790.A0A1Y1XAZ9"/>
<organism evidence="8 9">
    <name type="scientific">Basidiobolus meristosporus CBS 931.73</name>
    <dbReference type="NCBI Taxonomy" id="1314790"/>
    <lineage>
        <taxon>Eukaryota</taxon>
        <taxon>Fungi</taxon>
        <taxon>Fungi incertae sedis</taxon>
        <taxon>Zoopagomycota</taxon>
        <taxon>Entomophthoromycotina</taxon>
        <taxon>Basidiobolomycetes</taxon>
        <taxon>Basidiobolales</taxon>
        <taxon>Basidiobolaceae</taxon>
        <taxon>Basidiobolus</taxon>
    </lineage>
</organism>
<dbReference type="Proteomes" id="UP000193498">
    <property type="component" value="Unassembled WGS sequence"/>
</dbReference>
<dbReference type="CDD" id="cd00143">
    <property type="entry name" value="PP2Cc"/>
    <property type="match status" value="1"/>
</dbReference>
<evidence type="ECO:0000313" key="8">
    <source>
        <dbReference type="EMBL" id="ORX82893.1"/>
    </source>
</evidence>
<evidence type="ECO:0000256" key="3">
    <source>
        <dbReference type="ARBA" id="ARBA00022801"/>
    </source>
</evidence>
<gene>
    <name evidence="8" type="ORF">K493DRAFT_320351</name>
</gene>
<dbReference type="OrthoDB" id="10264738at2759"/>
<dbReference type="SUPFAM" id="SSF81606">
    <property type="entry name" value="PP2C-like"/>
    <property type="match status" value="1"/>
</dbReference>
<dbReference type="EMBL" id="MCFE01000656">
    <property type="protein sequence ID" value="ORX82893.1"/>
    <property type="molecule type" value="Genomic_DNA"/>
</dbReference>
<dbReference type="PANTHER" id="PTHR13832:SF837">
    <property type="entry name" value="PROTEIN PHOSPHATASE 2C-LIKE DOMAIN-CONTAINING PROTEIN 1"/>
    <property type="match status" value="1"/>
</dbReference>
<dbReference type="Pfam" id="PF00481">
    <property type="entry name" value="PP2C"/>
    <property type="match status" value="1"/>
</dbReference>
<dbReference type="InterPro" id="IPR036457">
    <property type="entry name" value="PPM-type-like_dom_sf"/>
</dbReference>
<dbReference type="PANTHER" id="PTHR13832">
    <property type="entry name" value="PROTEIN PHOSPHATASE 2C"/>
    <property type="match status" value="1"/>
</dbReference>
<dbReference type="InterPro" id="IPR000222">
    <property type="entry name" value="PP2C_BS"/>
</dbReference>
<keyword evidence="2" id="KW-0479">Metal-binding</keyword>
<evidence type="ECO:0000259" key="7">
    <source>
        <dbReference type="PROSITE" id="PS51746"/>
    </source>
</evidence>
<dbReference type="InterPro" id="IPR015655">
    <property type="entry name" value="PP2C"/>
</dbReference>
<dbReference type="GO" id="GO:0004722">
    <property type="term" value="F:protein serine/threonine phosphatase activity"/>
    <property type="evidence" value="ECO:0007669"/>
    <property type="project" value="InterPro"/>
</dbReference>
<feature type="domain" description="PPM-type phosphatase" evidence="7">
    <location>
        <begin position="65"/>
        <end position="323"/>
    </location>
</feature>
<evidence type="ECO:0000256" key="5">
    <source>
        <dbReference type="RuleBase" id="RU003465"/>
    </source>
</evidence>
<dbReference type="PROSITE" id="PS01032">
    <property type="entry name" value="PPM_1"/>
    <property type="match status" value="1"/>
</dbReference>
<feature type="compositionally biased region" description="Low complexity" evidence="6">
    <location>
        <begin position="33"/>
        <end position="44"/>
    </location>
</feature>
<dbReference type="FunCoup" id="A0A1Y1XAZ9">
    <property type="interactions" value="147"/>
</dbReference>
<name>A0A1Y1XAZ9_9FUNG</name>
<evidence type="ECO:0000313" key="9">
    <source>
        <dbReference type="Proteomes" id="UP000193498"/>
    </source>
</evidence>
<evidence type="ECO:0000256" key="6">
    <source>
        <dbReference type="SAM" id="MobiDB-lite"/>
    </source>
</evidence>
<reference evidence="8 9" key="1">
    <citation type="submission" date="2016-07" db="EMBL/GenBank/DDBJ databases">
        <title>Pervasive Adenine N6-methylation of Active Genes in Fungi.</title>
        <authorList>
            <consortium name="DOE Joint Genome Institute"/>
            <person name="Mondo S.J."/>
            <person name="Dannebaum R.O."/>
            <person name="Kuo R.C."/>
            <person name="Labutti K."/>
            <person name="Haridas S."/>
            <person name="Kuo A."/>
            <person name="Salamov A."/>
            <person name="Ahrendt S.R."/>
            <person name="Lipzen A."/>
            <person name="Sullivan W."/>
            <person name="Andreopoulos W.B."/>
            <person name="Clum A."/>
            <person name="Lindquist E."/>
            <person name="Daum C."/>
            <person name="Ramamoorthy G.K."/>
            <person name="Gryganskyi A."/>
            <person name="Culley D."/>
            <person name="Magnuson J.K."/>
            <person name="James T.Y."/>
            <person name="O'Malley M.A."/>
            <person name="Stajich J.E."/>
            <person name="Spatafora J.W."/>
            <person name="Visel A."/>
            <person name="Grigoriev I.V."/>
        </authorList>
    </citation>
    <scope>NUCLEOTIDE SEQUENCE [LARGE SCALE GENOMIC DNA]</scope>
    <source>
        <strain evidence="8 9">CBS 931.73</strain>
    </source>
</reference>
<feature type="region of interest" description="Disordered" evidence="6">
    <location>
        <begin position="1"/>
        <end position="62"/>
    </location>
</feature>